<gene>
    <name evidence="2" type="ORF">GCM10022261_09970</name>
</gene>
<evidence type="ECO:0000313" key="2">
    <source>
        <dbReference type="EMBL" id="GAA4283466.1"/>
    </source>
</evidence>
<dbReference type="SUPFAM" id="SSF159888">
    <property type="entry name" value="YdhG-like"/>
    <property type="match status" value="1"/>
</dbReference>
<proteinExistence type="predicted"/>
<dbReference type="Pfam" id="PF08818">
    <property type="entry name" value="DUF1801"/>
    <property type="match status" value="1"/>
</dbReference>
<dbReference type="Gene3D" id="3.90.1150.200">
    <property type="match status" value="1"/>
</dbReference>
<dbReference type="EMBL" id="BAABAZ010000004">
    <property type="protein sequence ID" value="GAA4283466.1"/>
    <property type="molecule type" value="Genomic_DNA"/>
</dbReference>
<name>A0ABP8EHL6_9MICO</name>
<organism evidence="2 3">
    <name type="scientific">Brevibacterium daeguense</name>
    <dbReference type="NCBI Taxonomy" id="909936"/>
    <lineage>
        <taxon>Bacteria</taxon>
        <taxon>Bacillati</taxon>
        <taxon>Actinomycetota</taxon>
        <taxon>Actinomycetes</taxon>
        <taxon>Micrococcales</taxon>
        <taxon>Brevibacteriaceae</taxon>
        <taxon>Brevibacterium</taxon>
    </lineage>
</organism>
<keyword evidence="3" id="KW-1185">Reference proteome</keyword>
<dbReference type="Proteomes" id="UP001501586">
    <property type="component" value="Unassembled WGS sequence"/>
</dbReference>
<accession>A0ABP8EHL6</accession>
<sequence>MAKFATVDEYIESFPAEKRTRLRELRMLSQTCAPGAVESLKWGSPAYSLNTILFVFAGYTNHVNFVFTPSTREAFAAELSPFKTGKGSVQIPYSEPVPEELLGRMIEHRIREYKEDGVLWM</sequence>
<dbReference type="InterPro" id="IPR014922">
    <property type="entry name" value="YdhG-like"/>
</dbReference>
<evidence type="ECO:0000259" key="1">
    <source>
        <dbReference type="Pfam" id="PF08818"/>
    </source>
</evidence>
<feature type="domain" description="YdhG-like" evidence="1">
    <location>
        <begin position="18"/>
        <end position="110"/>
    </location>
</feature>
<reference evidence="3" key="1">
    <citation type="journal article" date="2019" name="Int. J. Syst. Evol. Microbiol.">
        <title>The Global Catalogue of Microorganisms (GCM) 10K type strain sequencing project: providing services to taxonomists for standard genome sequencing and annotation.</title>
        <authorList>
            <consortium name="The Broad Institute Genomics Platform"/>
            <consortium name="The Broad Institute Genome Sequencing Center for Infectious Disease"/>
            <person name="Wu L."/>
            <person name="Ma J."/>
        </authorList>
    </citation>
    <scope>NUCLEOTIDE SEQUENCE [LARGE SCALE GENOMIC DNA]</scope>
    <source>
        <strain evidence="3">JCM 17458</strain>
    </source>
</reference>
<evidence type="ECO:0000313" key="3">
    <source>
        <dbReference type="Proteomes" id="UP001501586"/>
    </source>
</evidence>
<dbReference type="RefSeq" id="WP_236863524.1">
    <property type="nucleotide sequence ID" value="NZ_BAABAZ010000004.1"/>
</dbReference>
<comment type="caution">
    <text evidence="2">The sequence shown here is derived from an EMBL/GenBank/DDBJ whole genome shotgun (WGS) entry which is preliminary data.</text>
</comment>
<protein>
    <recommendedName>
        <fullName evidence="1">YdhG-like domain-containing protein</fullName>
    </recommendedName>
</protein>